<protein>
    <recommendedName>
        <fullName evidence="4">Protoporphyrinogen oxidase</fullName>
    </recommendedName>
</protein>
<comment type="caution">
    <text evidence="2">The sequence shown here is derived from an EMBL/GenBank/DDBJ whole genome shotgun (WGS) entry which is preliminary data.</text>
</comment>
<evidence type="ECO:0000313" key="3">
    <source>
        <dbReference type="Proteomes" id="UP000693892"/>
    </source>
</evidence>
<evidence type="ECO:0000256" key="1">
    <source>
        <dbReference type="SAM" id="MobiDB-lite"/>
    </source>
</evidence>
<keyword evidence="3" id="KW-1185">Reference proteome</keyword>
<reference evidence="2" key="1">
    <citation type="submission" date="2021-06" db="EMBL/GenBank/DDBJ databases">
        <authorList>
            <person name="Criscuolo A."/>
        </authorList>
    </citation>
    <scope>NUCLEOTIDE SEQUENCE</scope>
    <source>
        <strain evidence="2">CIP111803</strain>
    </source>
</reference>
<evidence type="ECO:0008006" key="4">
    <source>
        <dbReference type="Google" id="ProtNLM"/>
    </source>
</evidence>
<dbReference type="RefSeq" id="WP_218114551.1">
    <property type="nucleotide sequence ID" value="NZ_CAJVAP010000008.1"/>
</dbReference>
<feature type="region of interest" description="Disordered" evidence="1">
    <location>
        <begin position="308"/>
        <end position="331"/>
    </location>
</feature>
<dbReference type="EMBL" id="CAJVAP010000008">
    <property type="protein sequence ID" value="CAG7606426.1"/>
    <property type="molecule type" value="Genomic_DNA"/>
</dbReference>
<organism evidence="2 3">
    <name type="scientific">Leucobacter soli</name>
    <dbReference type="NCBI Taxonomy" id="2812850"/>
    <lineage>
        <taxon>Bacteria</taxon>
        <taxon>Bacillati</taxon>
        <taxon>Actinomycetota</taxon>
        <taxon>Actinomycetes</taxon>
        <taxon>Micrococcales</taxon>
        <taxon>Microbacteriaceae</taxon>
        <taxon>Leucobacter</taxon>
    </lineage>
</organism>
<feature type="region of interest" description="Disordered" evidence="1">
    <location>
        <begin position="77"/>
        <end position="117"/>
    </location>
</feature>
<dbReference type="AlphaFoldDB" id="A0A916JWQ8"/>
<dbReference type="Proteomes" id="UP000693892">
    <property type="component" value="Unassembled WGS sequence"/>
</dbReference>
<gene>
    <name evidence="2" type="ORF">LEUCIP111803_00928</name>
</gene>
<proteinExistence type="predicted"/>
<feature type="compositionally biased region" description="Low complexity" evidence="1">
    <location>
        <begin position="100"/>
        <end position="113"/>
    </location>
</feature>
<sequence length="494" mass="50029">MSGTGGSTGGALDGVADGAIDALVVGRSLPALLAALELAEVGLRVAIAGGPVELPGTNERDPDGVLSAALAHVAAPLDGSHGDADASTGAGSGEDRAGSDRAAAAGDPALLPLQTRRPAPMLPDRAGAWTLQADPSVLGIPAVPLAVESLRLLGTAAALRAYLDRVTPLLTIGKTRSMGELVRRRLGRTALERLSEPVLRARFGVPSAEVEAAIAAPGLNEALSRAGSLTAAALAYSDRNVARETTVRPGGGWPGFVEALLRRLVAYGVDLIDAEVTEASRTESGGWTAALADGRALGSAALILDAGSTPARPGTDPGAGAETTSGAGLATPLPERTRLHAEIDIQEVPGLEELDAAGSAVRTVGRFSLVIHPADAEGSLLPRAELRGLAEAGGRPSAAVDPAAPLVDELSAALAEAGVDPAEDAGWRIRVAAAPFATTAERDRSRAALSERRAHLPELLVVGRALHGDDISAAVSDAQQEAIVLRRRLLGIAD</sequence>
<name>A0A916JWQ8_9MICO</name>
<accession>A0A916JWQ8</accession>
<evidence type="ECO:0000313" key="2">
    <source>
        <dbReference type="EMBL" id="CAG7606426.1"/>
    </source>
</evidence>